<keyword evidence="2" id="KW-1185">Reference proteome</keyword>
<sequence>MQTTTTEEQFNAFFGVTARDEEAEKQVISTILSNLRLQQRDVNDKHLILALIGLLETEDNPAMLEVYRNALERVVQKTPDHI</sequence>
<dbReference type="AlphaFoldDB" id="A0A807LJX1"/>
<evidence type="ECO:0000313" key="2">
    <source>
        <dbReference type="Proteomes" id="UP000187148"/>
    </source>
</evidence>
<reference evidence="1 2" key="1">
    <citation type="submission" date="2017-01" db="EMBL/GenBank/DDBJ databases">
        <authorList>
            <person name="Cao J.-M."/>
        </authorList>
    </citation>
    <scope>NUCLEOTIDE SEQUENCE [LARGE SCALE GENOMIC DNA]</scope>
    <source>
        <strain evidence="1 2">888-76</strain>
    </source>
</reference>
<dbReference type="GO" id="GO:0071468">
    <property type="term" value="P:cellular response to acidic pH"/>
    <property type="evidence" value="ECO:0007669"/>
    <property type="project" value="InterPro"/>
</dbReference>
<name>A0A807LJX1_9ENTR</name>
<dbReference type="Proteomes" id="UP000187148">
    <property type="component" value="Chromosome"/>
</dbReference>
<protein>
    <submittedName>
        <fullName evidence="1">Histidine kinase</fullName>
    </submittedName>
</protein>
<gene>
    <name evidence="1" type="ORF">BWI95_15590</name>
</gene>
<accession>A0A807LJX1</accession>
<dbReference type="KEGG" id="kco:BWI95_15590"/>
<evidence type="ECO:0000313" key="1">
    <source>
        <dbReference type="EMBL" id="APZ06368.1"/>
    </source>
</evidence>
<dbReference type="RefSeq" id="WP_076769779.1">
    <property type="nucleotide sequence ID" value="NZ_CP019445.1"/>
</dbReference>
<dbReference type="Pfam" id="PF10798">
    <property type="entry name" value="YmgB"/>
    <property type="match status" value="1"/>
</dbReference>
<dbReference type="GO" id="GO:0016301">
    <property type="term" value="F:kinase activity"/>
    <property type="evidence" value="ECO:0007669"/>
    <property type="project" value="UniProtKB-KW"/>
</dbReference>
<keyword evidence="1" id="KW-0808">Transferase</keyword>
<organism evidence="1 2">
    <name type="scientific">Kosakonia cowanii JCM 10956 = DSM 18146</name>
    <dbReference type="NCBI Taxonomy" id="1300165"/>
    <lineage>
        <taxon>Bacteria</taxon>
        <taxon>Pseudomonadati</taxon>
        <taxon>Pseudomonadota</taxon>
        <taxon>Gammaproteobacteria</taxon>
        <taxon>Enterobacterales</taxon>
        <taxon>Enterobacteriaceae</taxon>
        <taxon>Kosakonia</taxon>
    </lineage>
</organism>
<dbReference type="Gene3D" id="1.20.5.5260">
    <property type="match status" value="1"/>
</dbReference>
<dbReference type="EMBL" id="CP019445">
    <property type="protein sequence ID" value="APZ06368.1"/>
    <property type="molecule type" value="Genomic_DNA"/>
</dbReference>
<proteinExistence type="predicted"/>
<keyword evidence="1" id="KW-0418">Kinase</keyword>
<dbReference type="InterPro" id="IPR024753">
    <property type="entry name" value="AriR"/>
</dbReference>